<evidence type="ECO:0000256" key="1">
    <source>
        <dbReference type="ARBA" id="ARBA00008889"/>
    </source>
</evidence>
<protein>
    <recommendedName>
        <fullName evidence="5 6">Large ribosomal subunit protein uL10</fullName>
    </recommendedName>
</protein>
<dbReference type="GO" id="GO:0006412">
    <property type="term" value="P:translation"/>
    <property type="evidence" value="ECO:0007669"/>
    <property type="project" value="UniProtKB-UniRule"/>
</dbReference>
<accession>A0A1S6QJL9</accession>
<dbReference type="InterPro" id="IPR001790">
    <property type="entry name" value="Ribosomal_uL10"/>
</dbReference>
<dbReference type="eggNOG" id="COG0244">
    <property type="taxonomic scope" value="Bacteria"/>
</dbReference>
<dbReference type="Gene3D" id="3.30.70.1730">
    <property type="match status" value="1"/>
</dbReference>
<organism evidence="7 8">
    <name type="scientific">Lentilactobacillus curieae</name>
    <dbReference type="NCBI Taxonomy" id="1138822"/>
    <lineage>
        <taxon>Bacteria</taxon>
        <taxon>Bacillati</taxon>
        <taxon>Bacillota</taxon>
        <taxon>Bacilli</taxon>
        <taxon>Lactobacillales</taxon>
        <taxon>Lactobacillaceae</taxon>
        <taxon>Lentilactobacillus</taxon>
    </lineage>
</organism>
<dbReference type="InterPro" id="IPR002363">
    <property type="entry name" value="Ribosomal_uL10_CS_bac"/>
</dbReference>
<evidence type="ECO:0000256" key="3">
    <source>
        <dbReference type="ARBA" id="ARBA00023274"/>
    </source>
</evidence>
<evidence type="ECO:0000256" key="4">
    <source>
        <dbReference type="ARBA" id="ARBA00026025"/>
    </source>
</evidence>
<proteinExistence type="inferred from homology"/>
<dbReference type="PROSITE" id="PS01109">
    <property type="entry name" value="RIBOSOMAL_L10"/>
    <property type="match status" value="1"/>
</dbReference>
<dbReference type="SUPFAM" id="SSF160369">
    <property type="entry name" value="Ribosomal protein L10-like"/>
    <property type="match status" value="1"/>
</dbReference>
<dbReference type="Pfam" id="PF00466">
    <property type="entry name" value="Ribosomal_L10"/>
    <property type="match status" value="1"/>
</dbReference>
<evidence type="ECO:0000313" key="7">
    <source>
        <dbReference type="EMBL" id="AQW21800.1"/>
    </source>
</evidence>
<dbReference type="RefSeq" id="WP_035167582.1">
    <property type="nucleotide sequence ID" value="NZ_CP018906.1"/>
</dbReference>
<keyword evidence="6" id="KW-0699">rRNA-binding</keyword>
<comment type="function">
    <text evidence="6">Forms part of the ribosomal stalk, playing a central role in the interaction of the ribosome with GTP-bound translation factors.</text>
</comment>
<dbReference type="Proteomes" id="UP000030361">
    <property type="component" value="Chromosome"/>
</dbReference>
<keyword evidence="3 6" id="KW-0687">Ribonucleoprotein</keyword>
<evidence type="ECO:0000256" key="6">
    <source>
        <dbReference type="HAMAP-Rule" id="MF_00362"/>
    </source>
</evidence>
<dbReference type="CDD" id="cd05797">
    <property type="entry name" value="Ribosomal_L10"/>
    <property type="match status" value="1"/>
</dbReference>
<keyword evidence="6" id="KW-0694">RNA-binding</keyword>
<dbReference type="InterPro" id="IPR022973">
    <property type="entry name" value="Ribosomal_uL10_bac"/>
</dbReference>
<evidence type="ECO:0000256" key="5">
    <source>
        <dbReference type="ARBA" id="ARBA00035202"/>
    </source>
</evidence>
<dbReference type="GO" id="GO:0070180">
    <property type="term" value="F:large ribosomal subunit rRNA binding"/>
    <property type="evidence" value="ECO:0007669"/>
    <property type="project" value="UniProtKB-UniRule"/>
</dbReference>
<comment type="similarity">
    <text evidence="1 6">Belongs to the universal ribosomal protein uL10 family.</text>
</comment>
<dbReference type="AlphaFoldDB" id="A0A1S6QJL9"/>
<dbReference type="GO" id="GO:0015934">
    <property type="term" value="C:large ribosomal subunit"/>
    <property type="evidence" value="ECO:0007669"/>
    <property type="project" value="InterPro"/>
</dbReference>
<dbReference type="HAMAP" id="MF_00362">
    <property type="entry name" value="Ribosomal_uL10"/>
    <property type="match status" value="1"/>
</dbReference>
<dbReference type="GO" id="GO:0003735">
    <property type="term" value="F:structural constituent of ribosome"/>
    <property type="evidence" value="ECO:0007669"/>
    <property type="project" value="InterPro"/>
</dbReference>
<name>A0A1S6QJL9_9LACO</name>
<reference evidence="7 8" key="1">
    <citation type="journal article" date="2015" name="Genome Announc.">
        <title>Genome Sequence of Lactobacillus curieae CCTCC M 2011381T, a Novel Producer of Gamma-aminobutyric Acid.</title>
        <authorList>
            <person name="Wang Y."/>
            <person name="Wang Y."/>
            <person name="Lang C."/>
            <person name="Wei D."/>
            <person name="Xu P."/>
            <person name="Xie J."/>
        </authorList>
    </citation>
    <scope>NUCLEOTIDE SEQUENCE [LARGE SCALE GENOMIC DNA]</scope>
    <source>
        <strain evidence="7 8">CCTCC M 2011381</strain>
    </source>
</reference>
<dbReference type="PANTHER" id="PTHR11560">
    <property type="entry name" value="39S RIBOSOMAL PROTEIN L10, MITOCHONDRIAL"/>
    <property type="match status" value="1"/>
</dbReference>
<sequence>MSEQTIAVKAKQVEEIVENMNNASSMVVVDYRGLTVEEVTDLRKQLRESGVKMSVLKNKLLQRAAEQAGLEDLKDVFSGPTAVAFASDDAVAGPKIMHNFAKDHDALEIKGGVIDGKVASIDQINQFATLPSREELLATLANILQAPVRNVAYAVKAVADSKDSDDGDAA</sequence>
<dbReference type="KEGG" id="lcu:PL11_007665"/>
<keyword evidence="2 6" id="KW-0689">Ribosomal protein</keyword>
<keyword evidence="8" id="KW-1185">Reference proteome</keyword>
<gene>
    <name evidence="6" type="primary">rplJ</name>
    <name evidence="7" type="ORF">PL11_007665</name>
</gene>
<dbReference type="EMBL" id="CP018906">
    <property type="protein sequence ID" value="AQW21800.1"/>
    <property type="molecule type" value="Genomic_DNA"/>
</dbReference>
<comment type="subunit">
    <text evidence="4 6">Part of the ribosomal stalk of the 50S ribosomal subunit. The N-terminus interacts with L11 and the large rRNA to form the base of the stalk. The C-terminus forms an elongated spine to which L12 dimers bind in a sequential fashion forming a multimeric L10(L12)X complex.</text>
</comment>
<dbReference type="NCBIfam" id="NF000955">
    <property type="entry name" value="PRK00099.1-1"/>
    <property type="match status" value="1"/>
</dbReference>
<dbReference type="InterPro" id="IPR043141">
    <property type="entry name" value="Ribosomal_uL10-like_sf"/>
</dbReference>
<evidence type="ECO:0000256" key="2">
    <source>
        <dbReference type="ARBA" id="ARBA00022980"/>
    </source>
</evidence>
<evidence type="ECO:0000313" key="8">
    <source>
        <dbReference type="Proteomes" id="UP000030361"/>
    </source>
</evidence>
<dbReference type="Gene3D" id="6.10.250.290">
    <property type="match status" value="1"/>
</dbReference>
<dbReference type="InterPro" id="IPR047865">
    <property type="entry name" value="Ribosomal_uL10_bac_type"/>
</dbReference>